<feature type="region of interest" description="Disordered" evidence="1">
    <location>
        <begin position="1"/>
        <end position="47"/>
    </location>
</feature>
<accession>A0A5B7DHZ3</accession>
<dbReference type="AlphaFoldDB" id="A0A5B7DHZ3"/>
<protein>
    <submittedName>
        <fullName evidence="2">Uncharacterized protein</fullName>
    </submittedName>
</protein>
<feature type="compositionally biased region" description="Basic residues" evidence="1">
    <location>
        <begin position="30"/>
        <end position="43"/>
    </location>
</feature>
<evidence type="ECO:0000313" key="3">
    <source>
        <dbReference type="Proteomes" id="UP000324222"/>
    </source>
</evidence>
<dbReference type="EMBL" id="VSRR010000913">
    <property type="protein sequence ID" value="MPC20814.1"/>
    <property type="molecule type" value="Genomic_DNA"/>
</dbReference>
<dbReference type="Proteomes" id="UP000324222">
    <property type="component" value="Unassembled WGS sequence"/>
</dbReference>
<organism evidence="2 3">
    <name type="scientific">Portunus trituberculatus</name>
    <name type="common">Swimming crab</name>
    <name type="synonym">Neptunus trituberculatus</name>
    <dbReference type="NCBI Taxonomy" id="210409"/>
    <lineage>
        <taxon>Eukaryota</taxon>
        <taxon>Metazoa</taxon>
        <taxon>Ecdysozoa</taxon>
        <taxon>Arthropoda</taxon>
        <taxon>Crustacea</taxon>
        <taxon>Multicrustacea</taxon>
        <taxon>Malacostraca</taxon>
        <taxon>Eumalacostraca</taxon>
        <taxon>Eucarida</taxon>
        <taxon>Decapoda</taxon>
        <taxon>Pleocyemata</taxon>
        <taxon>Brachyura</taxon>
        <taxon>Eubrachyura</taxon>
        <taxon>Portunoidea</taxon>
        <taxon>Portunidae</taxon>
        <taxon>Portuninae</taxon>
        <taxon>Portunus</taxon>
    </lineage>
</organism>
<keyword evidence="3" id="KW-1185">Reference proteome</keyword>
<gene>
    <name evidence="2" type="ORF">E2C01_013774</name>
</gene>
<proteinExistence type="predicted"/>
<sequence length="85" mass="9902">MCTRYVSVSGERLQQQQQRQPPSSSVHCQQPRRRTHTTQHSRFGRPDGDKIWFLYVHKYSSFLSEASPDVVKSHKELKESNIGES</sequence>
<name>A0A5B7DHZ3_PORTR</name>
<evidence type="ECO:0000313" key="2">
    <source>
        <dbReference type="EMBL" id="MPC20814.1"/>
    </source>
</evidence>
<feature type="compositionally biased region" description="Low complexity" evidence="1">
    <location>
        <begin position="14"/>
        <end position="25"/>
    </location>
</feature>
<reference evidence="2 3" key="1">
    <citation type="submission" date="2019-05" db="EMBL/GenBank/DDBJ databases">
        <title>Another draft genome of Portunus trituberculatus and its Hox gene families provides insights of decapod evolution.</title>
        <authorList>
            <person name="Jeong J.-H."/>
            <person name="Song I."/>
            <person name="Kim S."/>
            <person name="Choi T."/>
            <person name="Kim D."/>
            <person name="Ryu S."/>
            <person name="Kim W."/>
        </authorList>
    </citation>
    <scope>NUCLEOTIDE SEQUENCE [LARGE SCALE GENOMIC DNA]</scope>
    <source>
        <tissue evidence="2">Muscle</tissue>
    </source>
</reference>
<comment type="caution">
    <text evidence="2">The sequence shown here is derived from an EMBL/GenBank/DDBJ whole genome shotgun (WGS) entry which is preliminary data.</text>
</comment>
<evidence type="ECO:0000256" key="1">
    <source>
        <dbReference type="SAM" id="MobiDB-lite"/>
    </source>
</evidence>